<evidence type="ECO:0000313" key="4">
    <source>
        <dbReference type="Proteomes" id="UP000447434"/>
    </source>
</evidence>
<keyword evidence="4" id="KW-1185">Reference proteome</keyword>
<protein>
    <recommendedName>
        <fullName evidence="2">Putative plant transposon protein domain-containing protein</fullName>
    </recommendedName>
</protein>
<dbReference type="OrthoDB" id="1436797at2759"/>
<evidence type="ECO:0000259" key="2">
    <source>
        <dbReference type="Pfam" id="PF20167"/>
    </source>
</evidence>
<feature type="compositionally biased region" description="Pro residues" evidence="1">
    <location>
        <begin position="304"/>
        <end position="313"/>
    </location>
</feature>
<reference evidence="4" key="1">
    <citation type="journal article" date="2020" name="Nat. Commun.">
        <title>Genome sequence of the cluster root forming white lupin.</title>
        <authorList>
            <person name="Hufnagel B."/>
            <person name="Marques A."/>
            <person name="Soriano A."/>
            <person name="Marques L."/>
            <person name="Divol F."/>
            <person name="Doumas P."/>
            <person name="Sallet E."/>
            <person name="Mancinotti D."/>
            <person name="Carrere S."/>
            <person name="Marande W."/>
            <person name="Arribat S."/>
            <person name="Keller J."/>
            <person name="Huneau C."/>
            <person name="Blein T."/>
            <person name="Aime D."/>
            <person name="Laguerre M."/>
            <person name="Taylor J."/>
            <person name="Schubert V."/>
            <person name="Nelson M."/>
            <person name="Geu-Flores F."/>
            <person name="Crespi M."/>
            <person name="Gallardo-Guerrero K."/>
            <person name="Delaux P.-M."/>
            <person name="Salse J."/>
            <person name="Berges H."/>
            <person name="Guyot R."/>
            <person name="Gouzy J."/>
            <person name="Peret B."/>
        </authorList>
    </citation>
    <scope>NUCLEOTIDE SEQUENCE [LARGE SCALE GENOMIC DNA]</scope>
    <source>
        <strain evidence="4">cv. Amiga</strain>
    </source>
</reference>
<dbReference type="Pfam" id="PF20167">
    <property type="entry name" value="Transposase_32"/>
    <property type="match status" value="1"/>
</dbReference>
<organism evidence="3 4">
    <name type="scientific">Lupinus albus</name>
    <name type="common">White lupine</name>
    <name type="synonym">Lupinus termis</name>
    <dbReference type="NCBI Taxonomy" id="3870"/>
    <lineage>
        <taxon>Eukaryota</taxon>
        <taxon>Viridiplantae</taxon>
        <taxon>Streptophyta</taxon>
        <taxon>Embryophyta</taxon>
        <taxon>Tracheophyta</taxon>
        <taxon>Spermatophyta</taxon>
        <taxon>Magnoliopsida</taxon>
        <taxon>eudicotyledons</taxon>
        <taxon>Gunneridae</taxon>
        <taxon>Pentapetalae</taxon>
        <taxon>rosids</taxon>
        <taxon>fabids</taxon>
        <taxon>Fabales</taxon>
        <taxon>Fabaceae</taxon>
        <taxon>Papilionoideae</taxon>
        <taxon>50 kb inversion clade</taxon>
        <taxon>genistoids sensu lato</taxon>
        <taxon>core genistoids</taxon>
        <taxon>Genisteae</taxon>
        <taxon>Lupinus</taxon>
    </lineage>
</organism>
<evidence type="ECO:0000256" key="1">
    <source>
        <dbReference type="SAM" id="MobiDB-lite"/>
    </source>
</evidence>
<comment type="caution">
    <text evidence="3">The sequence shown here is derived from an EMBL/GenBank/DDBJ whole genome shotgun (WGS) entry which is preliminary data.</text>
</comment>
<dbReference type="AlphaFoldDB" id="A0A6A5PA15"/>
<proteinExistence type="predicted"/>
<evidence type="ECO:0000313" key="3">
    <source>
        <dbReference type="EMBL" id="KAE9598361.1"/>
    </source>
</evidence>
<accession>A0A6A5PA15</accession>
<feature type="domain" description="Putative plant transposon protein" evidence="2">
    <location>
        <begin position="66"/>
        <end position="252"/>
    </location>
</feature>
<dbReference type="EMBL" id="WOCE01000015">
    <property type="protein sequence ID" value="KAE9598361.1"/>
    <property type="molecule type" value="Genomic_DNA"/>
</dbReference>
<gene>
    <name evidence="3" type="ORF">Lalb_Chr15g0079951</name>
</gene>
<dbReference type="Proteomes" id="UP000447434">
    <property type="component" value="Chromosome 15"/>
</dbReference>
<sequence length="379" mass="43369">MAPSSRAKRPRNSNPLDLSRLLKDDKQQKRFLNHYIERPVMTPKYGSLTTFEEQGCHFPSLIRAQGLHVFVEDKTPFYIELIRVFYCNLKLEDETLYSYVKGKHIALTVTEFGECLSLPSTGAKLGSFIECPWSGFNKREFYFSLCRFSEAEISRKWSRSAAGSSRETLGVGNLTVENRLLHYFLEYVIFQKGSNYSQVNDFELQLLYGIINMESINWSFVIFQLMINQTTKSGSLPYAFAITRILQKCNVDFTIELETPFSIKEHQIDLTSLGKMQIVEAPDGSLQHKDQQVEDDAPLEAPAQPAPPAPPAPQDLGNSPDYQSIMDELAGQRAELVNMRAYMTTRMDHFDSRLDSMDSRFDEITSLLRNLQPRDPPPF</sequence>
<name>A0A6A5PA15_LUPAL</name>
<dbReference type="InterPro" id="IPR046796">
    <property type="entry name" value="Transposase_32_dom"/>
</dbReference>
<feature type="region of interest" description="Disordered" evidence="1">
    <location>
        <begin position="284"/>
        <end position="323"/>
    </location>
</feature>